<comment type="subcellular location">
    <subcellularLocation>
        <location evidence="1 8">Nucleus</location>
    </subcellularLocation>
</comment>
<evidence type="ECO:0000313" key="11">
    <source>
        <dbReference type="Proteomes" id="UP001164286"/>
    </source>
</evidence>
<keyword evidence="6 8" id="KW-0539">Nucleus</keyword>
<feature type="region of interest" description="Disordered" evidence="9">
    <location>
        <begin position="150"/>
        <end position="218"/>
    </location>
</feature>
<dbReference type="InterPro" id="IPR007018">
    <property type="entry name" value="Mediator_Med6"/>
</dbReference>
<gene>
    <name evidence="8" type="primary">MED6</name>
    <name evidence="10" type="ORF">MKK02DRAFT_40034</name>
</gene>
<dbReference type="Pfam" id="PF04934">
    <property type="entry name" value="Med6"/>
    <property type="match status" value="1"/>
</dbReference>
<evidence type="ECO:0000256" key="8">
    <source>
        <dbReference type="RuleBase" id="RU364143"/>
    </source>
</evidence>
<evidence type="ECO:0000256" key="6">
    <source>
        <dbReference type="ARBA" id="ARBA00023242"/>
    </source>
</evidence>
<accession>A0AA38HGI1</accession>
<feature type="compositionally biased region" description="Polar residues" evidence="9">
    <location>
        <begin position="193"/>
        <end position="212"/>
    </location>
</feature>
<dbReference type="AlphaFoldDB" id="A0AA38HGI1"/>
<keyword evidence="11" id="KW-1185">Reference proteome</keyword>
<dbReference type="GO" id="GO:0016592">
    <property type="term" value="C:mediator complex"/>
    <property type="evidence" value="ECO:0007669"/>
    <property type="project" value="InterPro"/>
</dbReference>
<organism evidence="10 11">
    <name type="scientific">Dioszegia hungarica</name>
    <dbReference type="NCBI Taxonomy" id="4972"/>
    <lineage>
        <taxon>Eukaryota</taxon>
        <taxon>Fungi</taxon>
        <taxon>Dikarya</taxon>
        <taxon>Basidiomycota</taxon>
        <taxon>Agaricomycotina</taxon>
        <taxon>Tremellomycetes</taxon>
        <taxon>Tremellales</taxon>
        <taxon>Bulleribasidiaceae</taxon>
        <taxon>Dioszegia</taxon>
    </lineage>
</organism>
<proteinExistence type="inferred from homology"/>
<sequence>MAQENNVEQDLSHIHWSWPEAIAANPARSLATADLAMDYFAYSPFFDTNSNNSVLRTQRRVENPAYGHAEEKIELNAFRSGFEYIIAHSQPPELFVVHRRTVQPDGTRSAISAAYFILQEKIYPTPTLYGVMSARLRNASHLVSTTFSTLSAAHPPANPRATSQWRSLPPSAPGQPDSAVPAPGAAEDVEMADSSSLSAPGHETSGTASSSAPRKRVEAKQPDFHLFNALQSTRIALGDLENMAASPAQAIDPRDELRALEAQIMGKQKGTAAARGGAGQGQGQAGKVGVGLGSAGTPSVRMPLVGSSPGVSMVGGRAMSTATGGMGQSPSVYNQV</sequence>
<evidence type="ECO:0000256" key="5">
    <source>
        <dbReference type="ARBA" id="ARBA00023163"/>
    </source>
</evidence>
<keyword evidence="5 8" id="KW-0804">Transcription</keyword>
<dbReference type="Gene3D" id="3.10.450.580">
    <property type="entry name" value="Mediator complex, subunit Med6"/>
    <property type="match status" value="1"/>
</dbReference>
<dbReference type="GO" id="GO:0006357">
    <property type="term" value="P:regulation of transcription by RNA polymerase II"/>
    <property type="evidence" value="ECO:0007669"/>
    <property type="project" value="InterPro"/>
</dbReference>
<reference evidence="10" key="1">
    <citation type="journal article" date="2022" name="G3 (Bethesda)">
        <title>High quality genome of the basidiomycete yeast Dioszegia hungarica PDD-24b-2 isolated from cloud water.</title>
        <authorList>
            <person name="Jarrige D."/>
            <person name="Haridas S."/>
            <person name="Bleykasten-Grosshans C."/>
            <person name="Joly M."/>
            <person name="Nadalig T."/>
            <person name="Sancelme M."/>
            <person name="Vuilleumier S."/>
            <person name="Grigoriev I.V."/>
            <person name="Amato P."/>
            <person name="Bringel F."/>
        </authorList>
    </citation>
    <scope>NUCLEOTIDE SEQUENCE</scope>
    <source>
        <strain evidence="10">PDD-24b-2</strain>
    </source>
</reference>
<evidence type="ECO:0000256" key="4">
    <source>
        <dbReference type="ARBA" id="ARBA00023015"/>
    </source>
</evidence>
<evidence type="ECO:0000256" key="3">
    <source>
        <dbReference type="ARBA" id="ARBA00020634"/>
    </source>
</evidence>
<dbReference type="Proteomes" id="UP001164286">
    <property type="component" value="Unassembled WGS sequence"/>
</dbReference>
<comment type="subunit">
    <text evidence="8">Component of the Mediator complex.</text>
</comment>
<name>A0AA38HGI1_9TREE</name>
<keyword evidence="8" id="KW-0010">Activator</keyword>
<comment type="function">
    <text evidence="8">Component of the Mediator complex, a coactivator involved in the regulated transcription of nearly all RNA polymerase II-dependent genes. Mediator functions as a bridge to convey information from gene-specific regulatory proteins to the basal RNA polymerase II transcription machinery. Mediator is recruited to promoters by direct interactions with regulatory proteins and serves as a scaffold for the assembly of a functional preinitiation complex with RNA polymerase II and the general transcription factors.</text>
</comment>
<comment type="similarity">
    <text evidence="2 8">Belongs to the Mediator complex subunit 6 family.</text>
</comment>
<dbReference type="EMBL" id="JAKWFO010000001">
    <property type="protein sequence ID" value="KAI9639711.1"/>
    <property type="molecule type" value="Genomic_DNA"/>
</dbReference>
<evidence type="ECO:0000256" key="9">
    <source>
        <dbReference type="SAM" id="MobiDB-lite"/>
    </source>
</evidence>
<protein>
    <recommendedName>
        <fullName evidence="3 8">Mediator of RNA polymerase II transcription subunit 6</fullName>
    </recommendedName>
    <alternativeName>
        <fullName evidence="7 8">Mediator complex subunit 6</fullName>
    </alternativeName>
</protein>
<evidence type="ECO:0000256" key="7">
    <source>
        <dbReference type="ARBA" id="ARBA00031259"/>
    </source>
</evidence>
<dbReference type="PANTHER" id="PTHR13104">
    <property type="entry name" value="MED-6-RELATED"/>
    <property type="match status" value="1"/>
</dbReference>
<evidence type="ECO:0000256" key="1">
    <source>
        <dbReference type="ARBA" id="ARBA00004123"/>
    </source>
</evidence>
<dbReference type="InterPro" id="IPR038566">
    <property type="entry name" value="Mediator_Med6_sf"/>
</dbReference>
<evidence type="ECO:0000256" key="2">
    <source>
        <dbReference type="ARBA" id="ARBA00007526"/>
    </source>
</evidence>
<evidence type="ECO:0000313" key="10">
    <source>
        <dbReference type="EMBL" id="KAI9639711.1"/>
    </source>
</evidence>
<keyword evidence="4 8" id="KW-0805">Transcription regulation</keyword>
<comment type="caution">
    <text evidence="10">The sequence shown here is derived from an EMBL/GenBank/DDBJ whole genome shotgun (WGS) entry which is preliminary data.</text>
</comment>
<dbReference type="GO" id="GO:0003712">
    <property type="term" value="F:transcription coregulator activity"/>
    <property type="evidence" value="ECO:0007669"/>
    <property type="project" value="InterPro"/>
</dbReference>